<feature type="domain" description="Cell wall-active antibiotics response LiaF-like C-terminal" evidence="2">
    <location>
        <begin position="136"/>
        <end position="246"/>
    </location>
</feature>
<feature type="transmembrane region" description="Helical" evidence="1">
    <location>
        <begin position="7"/>
        <end position="25"/>
    </location>
</feature>
<evidence type="ECO:0000313" key="3">
    <source>
        <dbReference type="EMBL" id="MRI81424.1"/>
    </source>
</evidence>
<protein>
    <recommendedName>
        <fullName evidence="2">Cell wall-active antibiotics response LiaF-like C-terminal domain-containing protein</fullName>
    </recommendedName>
</protein>
<dbReference type="Pfam" id="PF09922">
    <property type="entry name" value="LiaF-like_C"/>
    <property type="match status" value="1"/>
</dbReference>
<feature type="transmembrane region" description="Helical" evidence="1">
    <location>
        <begin position="55"/>
        <end position="88"/>
    </location>
</feature>
<evidence type="ECO:0000313" key="5">
    <source>
        <dbReference type="Proteomes" id="UP000430975"/>
    </source>
</evidence>
<dbReference type="AlphaFoldDB" id="A0A6I2GJF1"/>
<keyword evidence="1" id="KW-1133">Transmembrane helix</keyword>
<dbReference type="EMBL" id="WJQR01000004">
    <property type="protein sequence ID" value="MRI81424.1"/>
    <property type="molecule type" value="Genomic_DNA"/>
</dbReference>
<evidence type="ECO:0000259" key="2">
    <source>
        <dbReference type="Pfam" id="PF09922"/>
    </source>
</evidence>
<dbReference type="InterPro" id="IPR016975">
    <property type="entry name" value="Cell_wall_LiaF"/>
</dbReference>
<dbReference type="Proteomes" id="UP000469870">
    <property type="component" value="Unassembled WGS sequence"/>
</dbReference>
<dbReference type="NCBIfam" id="NF040535">
    <property type="entry name" value="LiaF_C_term"/>
    <property type="match status" value="1"/>
</dbReference>
<organism evidence="4 5">
    <name type="scientific">Fundicoccus ignavus</name>
    <dbReference type="NCBI Taxonomy" id="2664442"/>
    <lineage>
        <taxon>Bacteria</taxon>
        <taxon>Bacillati</taxon>
        <taxon>Bacillota</taxon>
        <taxon>Bacilli</taxon>
        <taxon>Lactobacillales</taxon>
        <taxon>Aerococcaceae</taxon>
        <taxon>Fundicoccus</taxon>
    </lineage>
</organism>
<evidence type="ECO:0000313" key="4">
    <source>
        <dbReference type="EMBL" id="MRI85409.1"/>
    </source>
</evidence>
<sequence length="249" mass="28368">MINFLKNNIFIVIGVSLTLIAFEIFTTMQNVAILGIGILFLVSTSWVKQSFVKRFLFIIGFFFILLSLLLTKSIWLLLVAILLIILLYRTPEGNEFFFFGESVLHPFQTKEQYHGIQLVQPQSGQRSLLKNQSLFDSREENKNVYEWDDINLVYIGGNSIIDLGNTILPAGENIVMIRKLFGRTRVIIPKDIGLRLNISAVSGQVVFESQQYLLRGDNFQWTSPAYSDSDRKLKVIISIVTGDIEVILL</sequence>
<keyword evidence="1" id="KW-0812">Transmembrane</keyword>
<evidence type="ECO:0000313" key="6">
    <source>
        <dbReference type="Proteomes" id="UP000469870"/>
    </source>
</evidence>
<name>A0A6I2GJF1_9LACT</name>
<comment type="caution">
    <text evidence="4">The sequence shown here is derived from an EMBL/GenBank/DDBJ whole genome shotgun (WGS) entry which is preliminary data.</text>
</comment>
<keyword evidence="5" id="KW-1185">Reference proteome</keyword>
<dbReference type="GO" id="GO:0016020">
    <property type="term" value="C:membrane"/>
    <property type="evidence" value="ECO:0007669"/>
    <property type="project" value="InterPro"/>
</dbReference>
<gene>
    <name evidence="4" type="ORF">GIY09_05900</name>
    <name evidence="3" type="ORF">GIY11_05275</name>
</gene>
<accession>A0A6I2GJF1</accession>
<dbReference type="InterPro" id="IPR024425">
    <property type="entry name" value="LiaF-like_C"/>
</dbReference>
<feature type="transmembrane region" description="Helical" evidence="1">
    <location>
        <begin position="31"/>
        <end position="48"/>
    </location>
</feature>
<dbReference type="PIRSF" id="PIRSF031509">
    <property type="entry name" value="Cell_wall_LiaF/YvqF"/>
    <property type="match status" value="1"/>
</dbReference>
<evidence type="ECO:0000256" key="1">
    <source>
        <dbReference type="SAM" id="Phobius"/>
    </source>
</evidence>
<dbReference type="InterPro" id="IPR047793">
    <property type="entry name" value="LiaF_C"/>
</dbReference>
<keyword evidence="1" id="KW-0472">Membrane</keyword>
<dbReference type="RefSeq" id="WP_153861787.1">
    <property type="nucleotide sequence ID" value="NZ_WJQR01000004.1"/>
</dbReference>
<proteinExistence type="predicted"/>
<dbReference type="Proteomes" id="UP000430975">
    <property type="component" value="Unassembled WGS sequence"/>
</dbReference>
<reference evidence="5 6" key="1">
    <citation type="submission" date="2019-11" db="EMBL/GenBank/DDBJ databases">
        <title>Characterisation of Fundicoccus ignavus gen. nov. sp. nov., a novel genus of the family Aerococcaceae isolated from bulk tank milk.</title>
        <authorList>
            <person name="Siebert A."/>
            <person name="Huptas C."/>
            <person name="Wenning M."/>
            <person name="Scherer S."/>
            <person name="Doll E.V."/>
        </authorList>
    </citation>
    <scope>NUCLEOTIDE SEQUENCE [LARGE SCALE GENOMIC DNA]</scope>
    <source>
        <strain evidence="3 6">DSM 109653</strain>
        <strain evidence="4 5">WS4759</strain>
    </source>
</reference>
<dbReference type="EMBL" id="WJQS01000004">
    <property type="protein sequence ID" value="MRI85409.1"/>
    <property type="molecule type" value="Genomic_DNA"/>
</dbReference>